<feature type="transmembrane region" description="Helical" evidence="6">
    <location>
        <begin position="76"/>
        <end position="100"/>
    </location>
</feature>
<dbReference type="NCBIfam" id="TIGR01974">
    <property type="entry name" value="NDH_I_L"/>
    <property type="match status" value="1"/>
</dbReference>
<feature type="transmembrane region" description="Helical" evidence="6">
    <location>
        <begin position="6"/>
        <end position="24"/>
    </location>
</feature>
<evidence type="ECO:0000313" key="10">
    <source>
        <dbReference type="Proteomes" id="UP001057702"/>
    </source>
</evidence>
<feature type="transmembrane region" description="Helical" evidence="6">
    <location>
        <begin position="373"/>
        <end position="394"/>
    </location>
</feature>
<keyword evidence="3 6" id="KW-1133">Transmembrane helix</keyword>
<name>A0ABT1PVY4_9ACTN</name>
<dbReference type="Pfam" id="PF00662">
    <property type="entry name" value="Proton_antipo_N"/>
    <property type="match status" value="1"/>
</dbReference>
<dbReference type="Pfam" id="PF00361">
    <property type="entry name" value="Proton_antipo_M"/>
    <property type="match status" value="1"/>
</dbReference>
<evidence type="ECO:0000256" key="2">
    <source>
        <dbReference type="ARBA" id="ARBA00022692"/>
    </source>
</evidence>
<dbReference type="InterPro" id="IPR001750">
    <property type="entry name" value="ND/Mrp_TM"/>
</dbReference>
<feature type="domain" description="NADH:quinone oxidoreductase/Mrp antiporter transmembrane" evidence="7">
    <location>
        <begin position="132"/>
        <end position="404"/>
    </location>
</feature>
<feature type="transmembrane region" description="Helical" evidence="6">
    <location>
        <begin position="169"/>
        <end position="188"/>
    </location>
</feature>
<protein>
    <submittedName>
        <fullName evidence="9">NADH-quinone oxidoreductase subunit L</fullName>
        <ecNumber evidence="9">1.6.5.-</ecNumber>
    </submittedName>
</protein>
<gene>
    <name evidence="9" type="ORF">NGB36_11945</name>
</gene>
<dbReference type="InterPro" id="IPR018393">
    <property type="entry name" value="NADHpl_OxRdtase_5_subgr"/>
</dbReference>
<dbReference type="GO" id="GO:0016491">
    <property type="term" value="F:oxidoreductase activity"/>
    <property type="evidence" value="ECO:0007669"/>
    <property type="project" value="UniProtKB-KW"/>
</dbReference>
<dbReference type="Proteomes" id="UP001057702">
    <property type="component" value="Unassembled WGS sequence"/>
</dbReference>
<dbReference type="PANTHER" id="PTHR42829">
    <property type="entry name" value="NADH-UBIQUINONE OXIDOREDUCTASE CHAIN 5"/>
    <property type="match status" value="1"/>
</dbReference>
<keyword evidence="9" id="KW-0560">Oxidoreductase</keyword>
<dbReference type="EMBL" id="JANFNG010000007">
    <property type="protein sequence ID" value="MCQ4081293.1"/>
    <property type="molecule type" value="Genomic_DNA"/>
</dbReference>
<dbReference type="RefSeq" id="WP_255920201.1">
    <property type="nucleotide sequence ID" value="NZ_JANFNG010000007.1"/>
</dbReference>
<feature type="transmembrane region" description="Helical" evidence="6">
    <location>
        <begin position="414"/>
        <end position="437"/>
    </location>
</feature>
<keyword evidence="10" id="KW-1185">Reference proteome</keyword>
<feature type="transmembrane region" description="Helical" evidence="6">
    <location>
        <begin position="648"/>
        <end position="666"/>
    </location>
</feature>
<dbReference type="InterPro" id="IPR003945">
    <property type="entry name" value="NU5C-like"/>
</dbReference>
<feature type="transmembrane region" description="Helical" evidence="6">
    <location>
        <begin position="36"/>
        <end position="56"/>
    </location>
</feature>
<sequence length="667" mass="68527">MTLTTLAALVPALPFLASIAGMLLGRRAPGFVQPMAVLPTLASFVLAVIVAVRQGTGPATDVGTRLTPTGSVPVDLALHLDGFAVLIAVLVGLVATCVQVYSTGYLRDDPRYPSYAALVSLFTSAMMLVVYSGDLMVLLVGWEVMGICSYFLVGHYWETPEARSAAVKAFLVTKLGDVPFLIGIFALAADAGTFRINGILTTAASGGLHHPTVIALLLLAGIAGKSAQFPLHTWLPEAMAGPTPVSALIHAATMVAAGVYFVARLLPVFMLSTAALAVLAAMAAITMIGSALAALAQDDIKRVLAYSTIGQLGYMTAALAVGNRSAAVFHLLTHGAFKALLFLGAGVVIHAAGTNSLAATSRMGDLRRRVPDAMWTMGIGLAALAALPPFSGFFSKESVLRAAEDAASGHVGHVPSAIGWTVLVAGLLTALLTAAYATRLFLLAFLGSAPRIAEAPEGGAAHDAHAMPPVMITVLWVLAIPSLALGVTGGVLPAWFDGTPLTPTLATSVLGIGLALVGVLTTYAAWRAAAARRAALAAPPAHTEIEPAATEAYAIAHHEQVYGDIAAAADPADPGRLLLGRLHRHAAHGFHLDAVYTALFVRPVLAAAGLVRFLDREVVETYVQGAGATPGLLGAIVRRVQTGNVQTYLSALLAGAVVLAVLVAAGA</sequence>
<feature type="domain" description="NADH-Ubiquinone oxidoreductase (complex I) chain 5 N-terminal" evidence="8">
    <location>
        <begin position="68"/>
        <end position="115"/>
    </location>
</feature>
<dbReference type="PANTHER" id="PTHR42829:SF2">
    <property type="entry name" value="NADH-UBIQUINONE OXIDOREDUCTASE CHAIN 5"/>
    <property type="match status" value="1"/>
</dbReference>
<evidence type="ECO:0000259" key="8">
    <source>
        <dbReference type="Pfam" id="PF00662"/>
    </source>
</evidence>
<keyword evidence="2 5" id="KW-0812">Transmembrane</keyword>
<organism evidence="9 10">
    <name type="scientific">Streptomyces humicola</name>
    <dbReference type="NCBI Taxonomy" id="2953240"/>
    <lineage>
        <taxon>Bacteria</taxon>
        <taxon>Bacillati</taxon>
        <taxon>Actinomycetota</taxon>
        <taxon>Actinomycetes</taxon>
        <taxon>Kitasatosporales</taxon>
        <taxon>Streptomycetaceae</taxon>
        <taxon>Streptomyces</taxon>
    </lineage>
</organism>
<feature type="transmembrane region" description="Helical" evidence="6">
    <location>
        <begin position="508"/>
        <end position="526"/>
    </location>
</feature>
<comment type="caution">
    <text evidence="9">The sequence shown here is derived from an EMBL/GenBank/DDBJ whole genome shotgun (WGS) entry which is preliminary data.</text>
</comment>
<reference evidence="9" key="1">
    <citation type="submission" date="2022-06" db="EMBL/GenBank/DDBJ databases">
        <title>Draft genome sequence of Streptomyces sp. RB6PN25 isolated from peat swamp forest in Thailand.</title>
        <authorList>
            <person name="Duangmal K."/>
            <person name="Klaysubun C."/>
        </authorList>
    </citation>
    <scope>NUCLEOTIDE SEQUENCE</scope>
    <source>
        <strain evidence="9">RB6PN25</strain>
    </source>
</reference>
<evidence type="ECO:0000256" key="1">
    <source>
        <dbReference type="ARBA" id="ARBA00004127"/>
    </source>
</evidence>
<proteinExistence type="predicted"/>
<evidence type="ECO:0000256" key="4">
    <source>
        <dbReference type="ARBA" id="ARBA00023136"/>
    </source>
</evidence>
<feature type="transmembrane region" description="Helical" evidence="6">
    <location>
        <begin position="474"/>
        <end position="496"/>
    </location>
</feature>
<evidence type="ECO:0000256" key="3">
    <source>
        <dbReference type="ARBA" id="ARBA00022989"/>
    </source>
</evidence>
<evidence type="ECO:0000256" key="6">
    <source>
        <dbReference type="SAM" id="Phobius"/>
    </source>
</evidence>
<evidence type="ECO:0000313" key="9">
    <source>
        <dbReference type="EMBL" id="MCQ4081293.1"/>
    </source>
</evidence>
<dbReference type="InterPro" id="IPR001516">
    <property type="entry name" value="Proton_antipo_N"/>
</dbReference>
<feature type="transmembrane region" description="Helical" evidence="6">
    <location>
        <begin position="327"/>
        <end position="352"/>
    </location>
</feature>
<accession>A0ABT1PVY4</accession>
<feature type="transmembrane region" description="Helical" evidence="6">
    <location>
        <begin position="112"/>
        <end position="131"/>
    </location>
</feature>
<evidence type="ECO:0000256" key="5">
    <source>
        <dbReference type="RuleBase" id="RU000320"/>
    </source>
</evidence>
<comment type="subcellular location">
    <subcellularLocation>
        <location evidence="1">Endomembrane system</location>
        <topology evidence="1">Multi-pass membrane protein</topology>
    </subcellularLocation>
    <subcellularLocation>
        <location evidence="5">Membrane</location>
        <topology evidence="5">Multi-pass membrane protein</topology>
    </subcellularLocation>
</comment>
<feature type="transmembrane region" description="Helical" evidence="6">
    <location>
        <begin position="269"/>
        <end position="296"/>
    </location>
</feature>
<feature type="transmembrane region" description="Helical" evidence="6">
    <location>
        <begin position="245"/>
        <end position="263"/>
    </location>
</feature>
<dbReference type="Gene3D" id="1.20.5.2700">
    <property type="match status" value="1"/>
</dbReference>
<dbReference type="PRINTS" id="PR01435">
    <property type="entry name" value="NPOXDRDTASE5"/>
</dbReference>
<dbReference type="EC" id="1.6.5.-" evidence="9"/>
<feature type="transmembrane region" description="Helical" evidence="6">
    <location>
        <begin position="303"/>
        <end position="321"/>
    </location>
</feature>
<keyword evidence="4 6" id="KW-0472">Membrane</keyword>
<evidence type="ECO:0000259" key="7">
    <source>
        <dbReference type="Pfam" id="PF00361"/>
    </source>
</evidence>
<feature type="transmembrane region" description="Helical" evidence="6">
    <location>
        <begin position="208"/>
        <end position="224"/>
    </location>
</feature>
<feature type="transmembrane region" description="Helical" evidence="6">
    <location>
        <begin position="137"/>
        <end position="157"/>
    </location>
</feature>
<dbReference type="PRINTS" id="PR01434">
    <property type="entry name" value="NADHDHGNASE5"/>
</dbReference>